<reference evidence="2 3" key="1">
    <citation type="journal article" date="2016" name="Mol. Biol. Evol.">
        <title>Comparative Genomics of Early-Diverging Mushroom-Forming Fungi Provides Insights into the Origins of Lignocellulose Decay Capabilities.</title>
        <authorList>
            <person name="Nagy L.G."/>
            <person name="Riley R."/>
            <person name="Tritt A."/>
            <person name="Adam C."/>
            <person name="Daum C."/>
            <person name="Floudas D."/>
            <person name="Sun H."/>
            <person name="Yadav J.S."/>
            <person name="Pangilinan J."/>
            <person name="Larsson K.H."/>
            <person name="Matsuura K."/>
            <person name="Barry K."/>
            <person name="Labutti K."/>
            <person name="Kuo R."/>
            <person name="Ohm R.A."/>
            <person name="Bhattacharya S.S."/>
            <person name="Shirouzu T."/>
            <person name="Yoshinaga Y."/>
            <person name="Martin F.M."/>
            <person name="Grigoriev I.V."/>
            <person name="Hibbett D.S."/>
        </authorList>
    </citation>
    <scope>NUCLEOTIDE SEQUENCE [LARGE SCALE GENOMIC DNA]</scope>
    <source>
        <strain evidence="2 3">HHB14362 ss-1</strain>
    </source>
</reference>
<gene>
    <name evidence="2" type="ORF">NEOLEDRAFT_1138372</name>
</gene>
<evidence type="ECO:0000256" key="1">
    <source>
        <dbReference type="SAM" id="MobiDB-lite"/>
    </source>
</evidence>
<name>A0A165QC85_9AGAM</name>
<dbReference type="OrthoDB" id="2651020at2759"/>
<dbReference type="EMBL" id="KV425598">
    <property type="protein sequence ID" value="KZT22217.1"/>
    <property type="molecule type" value="Genomic_DNA"/>
</dbReference>
<sequence length="129" mass="13958">MSDYASVESGWGNNPSGTSSSSAYPHSLSIPKPIEVAAPPIYHDPSLGCEALQTIQTHIDWHTGVTTSSSLLTAVLEHRQAFIASPREHTTCSKALIQLAFTLEQRNSEGDTDTAVALRYESWLVSGWS</sequence>
<evidence type="ECO:0000313" key="3">
    <source>
        <dbReference type="Proteomes" id="UP000076761"/>
    </source>
</evidence>
<dbReference type="AlphaFoldDB" id="A0A165QC85"/>
<accession>A0A165QC85</accession>
<keyword evidence="3" id="KW-1185">Reference proteome</keyword>
<evidence type="ECO:0000313" key="2">
    <source>
        <dbReference type="EMBL" id="KZT22217.1"/>
    </source>
</evidence>
<dbReference type="InParanoid" id="A0A165QC85"/>
<organism evidence="2 3">
    <name type="scientific">Neolentinus lepideus HHB14362 ss-1</name>
    <dbReference type="NCBI Taxonomy" id="1314782"/>
    <lineage>
        <taxon>Eukaryota</taxon>
        <taxon>Fungi</taxon>
        <taxon>Dikarya</taxon>
        <taxon>Basidiomycota</taxon>
        <taxon>Agaricomycotina</taxon>
        <taxon>Agaricomycetes</taxon>
        <taxon>Gloeophyllales</taxon>
        <taxon>Gloeophyllaceae</taxon>
        <taxon>Neolentinus</taxon>
    </lineage>
</organism>
<dbReference type="Proteomes" id="UP000076761">
    <property type="component" value="Unassembled WGS sequence"/>
</dbReference>
<protein>
    <submittedName>
        <fullName evidence="2">Uncharacterized protein</fullName>
    </submittedName>
</protein>
<proteinExistence type="predicted"/>
<feature type="compositionally biased region" description="Polar residues" evidence="1">
    <location>
        <begin position="11"/>
        <end position="24"/>
    </location>
</feature>
<feature type="region of interest" description="Disordered" evidence="1">
    <location>
        <begin position="1"/>
        <end position="25"/>
    </location>
</feature>